<feature type="region of interest" description="Disordered" evidence="1">
    <location>
        <begin position="86"/>
        <end position="116"/>
    </location>
</feature>
<dbReference type="AlphaFoldDB" id="A0A9B0X1F5"/>
<name>A0A9B0X1F5_CHRAS</name>
<evidence type="ECO:0000256" key="2">
    <source>
        <dbReference type="SAM" id="Phobius"/>
    </source>
</evidence>
<feature type="compositionally biased region" description="Polar residues" evidence="1">
    <location>
        <begin position="98"/>
        <end position="114"/>
    </location>
</feature>
<accession>A0A9B0X1F5</accession>
<dbReference type="OrthoDB" id="9837811at2759"/>
<feature type="region of interest" description="Disordered" evidence="1">
    <location>
        <begin position="132"/>
        <end position="176"/>
    </location>
</feature>
<dbReference type="RefSeq" id="XP_006875042.1">
    <property type="nucleotide sequence ID" value="XM_006874980.1"/>
</dbReference>
<feature type="compositionally biased region" description="Low complexity" evidence="1">
    <location>
        <begin position="132"/>
        <end position="147"/>
    </location>
</feature>
<sequence length="497" mass="54804">MTVMVTAFANWTLNGRRFSKNALSEREGLAGIGQGTKQLQSTETKMDSFRKHLLVVITGITIIVCTFMCFCFLHHYCLGNDAPKGDMTKKQGRAAKSSRLSPSQFKSISPNSPEKQPMLSWVDTFSVPLSPTKSSLPSSTKKLLSSSGTVQSSLPSSAQMFFRPSSPEKSSLPSNRISSRLSSLETVFRSSRLENLSRTSSVEKTFKVTHTHKRIRQIYVSYSYKPMRPSCRSRPQKQNWPPEACALPRLAKPSRHPHARWSHVTYKTTTLSRSVLPKTCRYYKERCLVCNTSEPLLQEISEMKIDIAQPSVCPSEVEYISRSFHKMESIDNALGNDVGKSAMETNHSDDDSDKEILLICNVPRSGKEVFPSHWVPEFPTSTSLSFLVWAAPGAPGCSANNGEISKGAGILDQIASSLLVGPLVDRMSPGPSTGPGARKMPRKGVWNWIETAGGQQVPEVHQGSYRALLASTFNRDRASRYGPAASATFSFTPQGTP</sequence>
<feature type="compositionally biased region" description="Polar residues" evidence="1">
    <location>
        <begin position="148"/>
        <end position="159"/>
    </location>
</feature>
<gene>
    <name evidence="4" type="primary">LOC102821123</name>
</gene>
<feature type="compositionally biased region" description="Polar residues" evidence="1">
    <location>
        <begin position="167"/>
        <end position="176"/>
    </location>
</feature>
<dbReference type="Proteomes" id="UP000504623">
    <property type="component" value="Unplaced"/>
</dbReference>
<dbReference type="PANTHER" id="PTHR37340:SF1">
    <property type="entry name" value="GENE 7073-RELATED"/>
    <property type="match status" value="1"/>
</dbReference>
<reference evidence="4" key="1">
    <citation type="submission" date="2025-08" db="UniProtKB">
        <authorList>
            <consortium name="RefSeq"/>
        </authorList>
    </citation>
    <scope>IDENTIFICATION</scope>
    <source>
        <tissue evidence="4">Spleen</tissue>
    </source>
</reference>
<organism evidence="3 4">
    <name type="scientific">Chrysochloris asiatica</name>
    <name type="common">Cape golden mole</name>
    <dbReference type="NCBI Taxonomy" id="185453"/>
    <lineage>
        <taxon>Eukaryota</taxon>
        <taxon>Metazoa</taxon>
        <taxon>Chordata</taxon>
        <taxon>Craniata</taxon>
        <taxon>Vertebrata</taxon>
        <taxon>Euteleostomi</taxon>
        <taxon>Mammalia</taxon>
        <taxon>Eutheria</taxon>
        <taxon>Afrotheria</taxon>
        <taxon>Chrysochloridae</taxon>
        <taxon>Chrysochlorinae</taxon>
        <taxon>Chrysochloris</taxon>
    </lineage>
</organism>
<dbReference type="GeneID" id="102821123"/>
<evidence type="ECO:0000313" key="3">
    <source>
        <dbReference type="Proteomes" id="UP000504623"/>
    </source>
</evidence>
<evidence type="ECO:0000313" key="4">
    <source>
        <dbReference type="RefSeq" id="XP_006875042.1"/>
    </source>
</evidence>
<proteinExistence type="predicted"/>
<keyword evidence="3" id="KW-1185">Reference proteome</keyword>
<keyword evidence="2" id="KW-1133">Transmembrane helix</keyword>
<dbReference type="PANTHER" id="PTHR37340">
    <property type="entry name" value="GENE 7073-RELATED"/>
    <property type="match status" value="1"/>
</dbReference>
<keyword evidence="2" id="KW-0812">Transmembrane</keyword>
<protein>
    <submittedName>
        <fullName evidence="4">Uncharacterized protein CXorf66-like</fullName>
    </submittedName>
</protein>
<feature type="transmembrane region" description="Helical" evidence="2">
    <location>
        <begin position="53"/>
        <end position="76"/>
    </location>
</feature>
<dbReference type="InterPro" id="IPR038873">
    <property type="entry name" value="CXorf66"/>
</dbReference>
<keyword evidence="2" id="KW-0472">Membrane</keyword>
<evidence type="ECO:0000256" key="1">
    <source>
        <dbReference type="SAM" id="MobiDB-lite"/>
    </source>
</evidence>